<protein>
    <submittedName>
        <fullName evidence="1">Uncharacterized protein</fullName>
    </submittedName>
</protein>
<name>A0ACB9CRU1_CICIN</name>
<gene>
    <name evidence="1" type="ORF">L2E82_26966</name>
</gene>
<comment type="caution">
    <text evidence="1">The sequence shown here is derived from an EMBL/GenBank/DDBJ whole genome shotgun (WGS) entry which is preliminary data.</text>
</comment>
<accession>A0ACB9CRU1</accession>
<reference evidence="2" key="1">
    <citation type="journal article" date="2022" name="Mol. Ecol. Resour.">
        <title>The genomes of chicory, endive, great burdock and yacon provide insights into Asteraceae palaeo-polyploidization history and plant inulin production.</title>
        <authorList>
            <person name="Fan W."/>
            <person name="Wang S."/>
            <person name="Wang H."/>
            <person name="Wang A."/>
            <person name="Jiang F."/>
            <person name="Liu H."/>
            <person name="Zhao H."/>
            <person name="Xu D."/>
            <person name="Zhang Y."/>
        </authorList>
    </citation>
    <scope>NUCLEOTIDE SEQUENCE [LARGE SCALE GENOMIC DNA]</scope>
    <source>
        <strain evidence="2">cv. Punajuju</strain>
    </source>
</reference>
<sequence>MEYTYAPVLQFYCEQSVRNNRQSPTAICFNSFFTVFSHILLDRQGIPHLVESEGDDDGDIDAENNDIGFPVSLKKS</sequence>
<dbReference type="Proteomes" id="UP001055811">
    <property type="component" value="Linkage Group LG05"/>
</dbReference>
<evidence type="ECO:0000313" key="2">
    <source>
        <dbReference type="Proteomes" id="UP001055811"/>
    </source>
</evidence>
<dbReference type="EMBL" id="CM042013">
    <property type="protein sequence ID" value="KAI3736975.1"/>
    <property type="molecule type" value="Genomic_DNA"/>
</dbReference>
<evidence type="ECO:0000313" key="1">
    <source>
        <dbReference type="EMBL" id="KAI3736975.1"/>
    </source>
</evidence>
<proteinExistence type="predicted"/>
<keyword evidence="2" id="KW-1185">Reference proteome</keyword>
<organism evidence="1 2">
    <name type="scientific">Cichorium intybus</name>
    <name type="common">Chicory</name>
    <dbReference type="NCBI Taxonomy" id="13427"/>
    <lineage>
        <taxon>Eukaryota</taxon>
        <taxon>Viridiplantae</taxon>
        <taxon>Streptophyta</taxon>
        <taxon>Embryophyta</taxon>
        <taxon>Tracheophyta</taxon>
        <taxon>Spermatophyta</taxon>
        <taxon>Magnoliopsida</taxon>
        <taxon>eudicotyledons</taxon>
        <taxon>Gunneridae</taxon>
        <taxon>Pentapetalae</taxon>
        <taxon>asterids</taxon>
        <taxon>campanulids</taxon>
        <taxon>Asterales</taxon>
        <taxon>Asteraceae</taxon>
        <taxon>Cichorioideae</taxon>
        <taxon>Cichorieae</taxon>
        <taxon>Cichoriinae</taxon>
        <taxon>Cichorium</taxon>
    </lineage>
</organism>
<reference evidence="1 2" key="2">
    <citation type="journal article" date="2022" name="Mol. Ecol. Resour.">
        <title>The genomes of chicory, endive, great burdock and yacon provide insights into Asteraceae paleo-polyploidization history and plant inulin production.</title>
        <authorList>
            <person name="Fan W."/>
            <person name="Wang S."/>
            <person name="Wang H."/>
            <person name="Wang A."/>
            <person name="Jiang F."/>
            <person name="Liu H."/>
            <person name="Zhao H."/>
            <person name="Xu D."/>
            <person name="Zhang Y."/>
        </authorList>
    </citation>
    <scope>NUCLEOTIDE SEQUENCE [LARGE SCALE GENOMIC DNA]</scope>
    <source>
        <strain evidence="2">cv. Punajuju</strain>
        <tissue evidence="1">Leaves</tissue>
    </source>
</reference>